<sequence length="392" mass="41899">MPPVPHLTLLVPELLRPPAAARGHAGEVRAPQLEKLLARSQRTQTSPRPFETLLAETLGHNEADGYPLPFAAWRRRGDGLPDEAGWLCADPVHLRFLKERMALADSHRFSLGDDEAKALVAALNAHFAGRAEFVAGAADHWYLRLIANDAQTSAEASLPQSAPPPDMQSLALPPLSAVSGRGVSQQLPQGAAARPLRQLLLEAQMLLSAHPLNTARSERGELPINSLWLWGNGATASAPAISADALATVYSDNALVRGLAGASAQTKTAALPGDASAWLAAQGAQNTPAPHALIVCDALLGPAHYDDEAAWQAALADLEQRWFAPLAEALWQGRLSRLTLLSTTVFGVLRWQANPAARWQFWRRPQTLAQLACHFAASDSASPEESAARTSP</sequence>
<evidence type="ECO:0008006" key="3">
    <source>
        <dbReference type="Google" id="ProtNLM"/>
    </source>
</evidence>
<dbReference type="PIRSF" id="PIRSF015283">
    <property type="entry name" value="Regulatory_RpfE"/>
    <property type="match status" value="1"/>
</dbReference>
<accession>A0ABX0WIF5</accession>
<evidence type="ECO:0000313" key="2">
    <source>
        <dbReference type="Proteomes" id="UP000720344"/>
    </source>
</evidence>
<evidence type="ECO:0000313" key="1">
    <source>
        <dbReference type="EMBL" id="NJA88621.1"/>
    </source>
</evidence>
<gene>
    <name evidence="1" type="ORF">HCX48_05205</name>
</gene>
<dbReference type="Proteomes" id="UP000720344">
    <property type="component" value="Unassembled WGS sequence"/>
</dbReference>
<proteinExistence type="predicted"/>
<dbReference type="RefSeq" id="WP_167681124.1">
    <property type="nucleotide sequence ID" value="NZ_JAATWB010000003.1"/>
</dbReference>
<organism evidence="1 2">
    <name type="scientific">Rhodocyclus gracilis</name>
    <dbReference type="NCBI Taxonomy" id="2929842"/>
    <lineage>
        <taxon>Bacteria</taxon>
        <taxon>Pseudomonadati</taxon>
        <taxon>Pseudomonadota</taxon>
        <taxon>Betaproteobacteria</taxon>
        <taxon>Rhodocyclales</taxon>
        <taxon>Rhodocyclaceae</taxon>
        <taxon>Rhodocyclus</taxon>
    </lineage>
</organism>
<dbReference type="InterPro" id="IPR016631">
    <property type="entry name" value="Regulatory_RpfE"/>
</dbReference>
<reference evidence="2" key="1">
    <citation type="submission" date="2020-03" db="EMBL/GenBank/DDBJ databases">
        <title>Whole-genome sequence of the purple nonsulfur bacterium Rhodocyclus tenuis DSM112.</title>
        <authorList>
            <person name="Kyndt J.A."/>
            <person name="Meyer T.E."/>
        </authorList>
    </citation>
    <scope>NUCLEOTIDE SEQUENCE [LARGE SCALE GENOMIC DNA]</scope>
    <source>
        <strain evidence="2">DSM 112</strain>
    </source>
</reference>
<keyword evidence="2" id="KW-1185">Reference proteome</keyword>
<protein>
    <recommendedName>
        <fullName evidence="3">Phosphoglycerate mutase</fullName>
    </recommendedName>
</protein>
<dbReference type="EMBL" id="JAATWB010000003">
    <property type="protein sequence ID" value="NJA88621.1"/>
    <property type="molecule type" value="Genomic_DNA"/>
</dbReference>
<comment type="caution">
    <text evidence="1">The sequence shown here is derived from an EMBL/GenBank/DDBJ whole genome shotgun (WGS) entry which is preliminary data.</text>
</comment>
<name>A0ABX0WIF5_9RHOO</name>